<gene>
    <name evidence="3" type="primary">BQ5605_C015g07951</name>
    <name evidence="3" type="ORF">BQ5605_C015G07951</name>
</gene>
<sequence length="944" mass="105676">MTALSLAATTPKASRDADGSHGISVHSTPAEESDMSTNKQRPAHDPSHWTCSFDELDGATAAVFTSGESKHGRQWWHFDYRIYICILVICFVCAFSLLHPPALLDRRQSKPVPLALAKRDATDRPSLNVIEPATAIGTPVRPLTQRQEVLDDLPAWADYDAIDSKTLRSSNTLAPVFLHHLLEANTPAPYDRVHLVSAFLDPRPLVMGERQARNPIIAHSRRHQYMTLSQAQFVCSLAMIPEETYRAITWQEAEIFATLTPIDQSPPADVFMHVRSIAPLDVEKHRSGRGPGAICIAPLHGELYAPVLRDHLSYQRSLGFTKVYAYLLNPGPITPAVVRELAATDPHFVPIRWGIPQEWATQARTAHTHMNHDFAVDPSEWKVRGIDVLDPQREELLGVADDGDYPTVGIWYWGQSIAGQDCHMRAMADGVRWVATIDWDEYFVLQPSGQSTWSAPPRDADPETAMLPFRDWLREVPQHTWDPQGNWHYILHPRTISRLKIDFEEATQELLPSAILFSHSFGQDWCRSHGLPPSSAVFDEVMNTYGKWDWNQPGVSVPTAFSTTISSPYMNYGHRSKKILDPWAYFLDGTHTTVLGYGDYSLGFSGCTAPGKTTRQRRICAQAILHAFGSHAIPVPLPKMVADRGPQLARPTDPDLEFASGALRHYRIDWNHTVILGDCRSHKFQEDWSMVTIMEQSLRWILQDRAEAPTKPRLEPVVIPAKPTFQVKPPKPIPAVNIPAVNIPAVNIPAKHRLAKAVPKPAKQPVTVNVEFDDSGVDQGQVGMVSAGFEGTADQAEWSQAPPSNEHQDAPPAPETWDPEMPPETRPADTDFSSEPPSTYAVEIPYANEEMVDRVQPGMGGRLGQTIATNPYGLTLVAVGAVVAFYMVERRKERSRRPEKGYVMVEQRNMDCFRVVLFWDPEGMFDIVVLANSQYPRMCLLLWK</sequence>
<keyword evidence="2" id="KW-0472">Membrane</keyword>
<keyword evidence="2" id="KW-1133">Transmembrane helix</keyword>
<dbReference type="Proteomes" id="UP000249464">
    <property type="component" value="Unassembled WGS sequence"/>
</dbReference>
<evidence type="ECO:0000313" key="3">
    <source>
        <dbReference type="EMBL" id="SGY18005.1"/>
    </source>
</evidence>
<protein>
    <submittedName>
        <fullName evidence="3">BQ5605_C015g07951 protein</fullName>
    </submittedName>
</protein>
<dbReference type="AlphaFoldDB" id="A0A2X0NQY1"/>
<feature type="region of interest" description="Disordered" evidence="1">
    <location>
        <begin position="1"/>
        <end position="47"/>
    </location>
</feature>
<feature type="region of interest" description="Disordered" evidence="1">
    <location>
        <begin position="793"/>
        <end position="838"/>
    </location>
</feature>
<dbReference type="EMBL" id="FQNC01000015">
    <property type="protein sequence ID" value="SGY18005.1"/>
    <property type="molecule type" value="Genomic_DNA"/>
</dbReference>
<evidence type="ECO:0000256" key="2">
    <source>
        <dbReference type="SAM" id="Phobius"/>
    </source>
</evidence>
<keyword evidence="4" id="KW-1185">Reference proteome</keyword>
<proteinExistence type="predicted"/>
<reference evidence="3 4" key="1">
    <citation type="submission" date="2016-11" db="EMBL/GenBank/DDBJ databases">
        <authorList>
            <person name="Jaros S."/>
            <person name="Januszkiewicz K."/>
            <person name="Wedrychowicz H."/>
        </authorList>
    </citation>
    <scope>NUCLEOTIDE SEQUENCE [LARGE SCALE GENOMIC DNA]</scope>
</reference>
<organism evidence="3 4">
    <name type="scientific">Microbotryum silenes-dioicae</name>
    <dbReference type="NCBI Taxonomy" id="796604"/>
    <lineage>
        <taxon>Eukaryota</taxon>
        <taxon>Fungi</taxon>
        <taxon>Dikarya</taxon>
        <taxon>Basidiomycota</taxon>
        <taxon>Pucciniomycotina</taxon>
        <taxon>Microbotryomycetes</taxon>
        <taxon>Microbotryales</taxon>
        <taxon>Microbotryaceae</taxon>
        <taxon>Microbotryum</taxon>
    </lineage>
</organism>
<keyword evidence="2" id="KW-0812">Transmembrane</keyword>
<feature type="transmembrane region" description="Helical" evidence="2">
    <location>
        <begin position="80"/>
        <end position="98"/>
    </location>
</feature>
<evidence type="ECO:0000256" key="1">
    <source>
        <dbReference type="SAM" id="MobiDB-lite"/>
    </source>
</evidence>
<accession>A0A2X0NQY1</accession>
<name>A0A2X0NQY1_9BASI</name>
<evidence type="ECO:0000313" key="4">
    <source>
        <dbReference type="Proteomes" id="UP000249464"/>
    </source>
</evidence>
<feature type="transmembrane region" description="Helical" evidence="2">
    <location>
        <begin position="871"/>
        <end position="888"/>
    </location>
</feature>